<dbReference type="Proteomes" id="UP001174909">
    <property type="component" value="Unassembled WGS sequence"/>
</dbReference>
<dbReference type="Gene3D" id="2.30.30.110">
    <property type="match status" value="1"/>
</dbReference>
<protein>
    <submittedName>
        <fullName evidence="1">Endoribonuclease MazF</fullName>
    </submittedName>
</protein>
<dbReference type="InterPro" id="IPR003477">
    <property type="entry name" value="PemK-like"/>
</dbReference>
<sequence length="118" mass="13181">MTAAIRRGQVWIANLNPNRGREVGKIRPVLVVQGDWLSAAQSRTVIVLPLTSDVRPDAEPLRVTIRARDRLRMDSQVTVDQPRTLDRRRLGDGPLTELSAEEMVRVEESLLAALGVFT</sequence>
<evidence type="ECO:0000313" key="2">
    <source>
        <dbReference type="Proteomes" id="UP001174909"/>
    </source>
</evidence>
<dbReference type="AlphaFoldDB" id="A0AA35RPN2"/>
<dbReference type="GO" id="GO:0004521">
    <property type="term" value="F:RNA endonuclease activity"/>
    <property type="evidence" value="ECO:0007669"/>
    <property type="project" value="TreeGrafter"/>
</dbReference>
<evidence type="ECO:0000313" key="1">
    <source>
        <dbReference type="EMBL" id="CAI8015418.1"/>
    </source>
</evidence>
<dbReference type="GO" id="GO:0003677">
    <property type="term" value="F:DNA binding"/>
    <property type="evidence" value="ECO:0007669"/>
    <property type="project" value="InterPro"/>
</dbReference>
<reference evidence="1" key="1">
    <citation type="submission" date="2023-03" db="EMBL/GenBank/DDBJ databases">
        <authorList>
            <person name="Steffen K."/>
            <person name="Cardenas P."/>
        </authorList>
    </citation>
    <scope>NUCLEOTIDE SEQUENCE</scope>
</reference>
<accession>A0AA35RPN2</accession>
<organism evidence="1 2">
    <name type="scientific">Geodia barretti</name>
    <name type="common">Barrett's horny sponge</name>
    <dbReference type="NCBI Taxonomy" id="519541"/>
    <lineage>
        <taxon>Eukaryota</taxon>
        <taxon>Metazoa</taxon>
        <taxon>Porifera</taxon>
        <taxon>Demospongiae</taxon>
        <taxon>Heteroscleromorpha</taxon>
        <taxon>Tetractinellida</taxon>
        <taxon>Astrophorina</taxon>
        <taxon>Geodiidae</taxon>
        <taxon>Geodia</taxon>
    </lineage>
</organism>
<dbReference type="PANTHER" id="PTHR33988:SF2">
    <property type="entry name" value="ENDORIBONUCLEASE MAZF"/>
    <property type="match status" value="1"/>
</dbReference>
<gene>
    <name evidence="1" type="ORF">GBAR_LOCUS9548</name>
</gene>
<dbReference type="GO" id="GO:0006402">
    <property type="term" value="P:mRNA catabolic process"/>
    <property type="evidence" value="ECO:0007669"/>
    <property type="project" value="TreeGrafter"/>
</dbReference>
<dbReference type="SUPFAM" id="SSF50118">
    <property type="entry name" value="Cell growth inhibitor/plasmid maintenance toxic component"/>
    <property type="match status" value="1"/>
</dbReference>
<name>A0AA35RPN2_GEOBA</name>
<dbReference type="EMBL" id="CASHTH010001442">
    <property type="protein sequence ID" value="CAI8015418.1"/>
    <property type="molecule type" value="Genomic_DNA"/>
</dbReference>
<dbReference type="GO" id="GO:0016075">
    <property type="term" value="P:rRNA catabolic process"/>
    <property type="evidence" value="ECO:0007669"/>
    <property type="project" value="TreeGrafter"/>
</dbReference>
<proteinExistence type="predicted"/>
<dbReference type="PANTHER" id="PTHR33988">
    <property type="entry name" value="ENDORIBONUCLEASE MAZF-RELATED"/>
    <property type="match status" value="1"/>
</dbReference>
<dbReference type="Pfam" id="PF02452">
    <property type="entry name" value="PemK_toxin"/>
    <property type="match status" value="1"/>
</dbReference>
<dbReference type="InterPro" id="IPR011067">
    <property type="entry name" value="Plasmid_toxin/cell-grow_inhib"/>
</dbReference>
<dbReference type="PIRSF" id="PIRSF033490">
    <property type="entry name" value="MazF"/>
    <property type="match status" value="1"/>
</dbReference>
<comment type="caution">
    <text evidence="1">The sequence shown here is derived from an EMBL/GenBank/DDBJ whole genome shotgun (WGS) entry which is preliminary data.</text>
</comment>
<keyword evidence="2" id="KW-1185">Reference proteome</keyword>